<evidence type="ECO:0000259" key="4">
    <source>
        <dbReference type="Pfam" id="PF00135"/>
    </source>
</evidence>
<dbReference type="EMBL" id="QUAB01000046">
    <property type="protein sequence ID" value="REJ04486.1"/>
    <property type="molecule type" value="Genomic_DNA"/>
</dbReference>
<comment type="caution">
    <text evidence="5">The sequence shown here is derived from an EMBL/GenBank/DDBJ whole genome shotgun (WGS) entry which is preliminary data.</text>
</comment>
<proteinExistence type="inferred from homology"/>
<dbReference type="Proteomes" id="UP000262172">
    <property type="component" value="Unassembled WGS sequence"/>
</dbReference>
<protein>
    <recommendedName>
        <fullName evidence="3">Carboxylic ester hydrolase</fullName>
        <ecNumber evidence="3">3.1.1.-</ecNumber>
    </recommendedName>
</protein>
<keyword evidence="6" id="KW-1185">Reference proteome</keyword>
<comment type="similarity">
    <text evidence="1 3">Belongs to the type-B carboxylesterase/lipase family.</text>
</comment>
<dbReference type="InterPro" id="IPR019826">
    <property type="entry name" value="Carboxylesterase_B_AS"/>
</dbReference>
<dbReference type="PROSITE" id="PS00122">
    <property type="entry name" value="CARBOXYLESTERASE_B_1"/>
    <property type="match status" value="1"/>
</dbReference>
<dbReference type="OrthoDB" id="3199405at2"/>
<sequence>MTRMDDRRRVTISSGTIEGVATDGISRFLGIPYAAPPFGSNRFREPQPVLPWDGIRAATSFGPTAPQLPYGGAIGELLGHVIVEGEDILTANVWAPEDASGAPVVLWIHGGALERGAAALPGYDGTAFARDGIVFVSVNYRLGAEGFSVLEGAPRNLGLQDAAAALRWTHDEVEAFGGDPQRITIMGESAGGALVAALLSRDDTRALISRAIVQSGPLDAQTPEKGGRVSAQMAKLLGAAADRESFAALEPGALLDARSRQSAGSSPLGGAPGYQLVIDPETLPRSPREVLSGVTTPLIIGTNTDEYRLWFTPQALDRISAMKLLAARLALRIPGRAVRAFRADEPDASTGELFGRIATDLLLRGPASRVAAARTAATYVYEFGWHSPVRDLRAAHAVELPFMFSTAGDRSWSSLIGENPPASLAAEMHEAWAAFIRDGDPGWPEYASERLTRLFDTVSRTVPQRRTGGMDLLP</sequence>
<name>A0A371NQQ2_9MICO</name>
<dbReference type="AlphaFoldDB" id="A0A371NQQ2"/>
<organism evidence="5 6">
    <name type="scientific">Microbacterium bovistercoris</name>
    <dbReference type="NCBI Taxonomy" id="2293570"/>
    <lineage>
        <taxon>Bacteria</taxon>
        <taxon>Bacillati</taxon>
        <taxon>Actinomycetota</taxon>
        <taxon>Actinomycetes</taxon>
        <taxon>Micrococcales</taxon>
        <taxon>Microbacteriaceae</taxon>
        <taxon>Microbacterium</taxon>
    </lineage>
</organism>
<evidence type="ECO:0000256" key="2">
    <source>
        <dbReference type="ARBA" id="ARBA00022801"/>
    </source>
</evidence>
<gene>
    <name evidence="5" type="ORF">DY023_13625</name>
</gene>
<dbReference type="Pfam" id="PF00135">
    <property type="entry name" value="COesterase"/>
    <property type="match status" value="1"/>
</dbReference>
<dbReference type="InterPro" id="IPR002018">
    <property type="entry name" value="CarbesteraseB"/>
</dbReference>
<dbReference type="InterPro" id="IPR029058">
    <property type="entry name" value="AB_hydrolase_fold"/>
</dbReference>
<dbReference type="SUPFAM" id="SSF53474">
    <property type="entry name" value="alpha/beta-Hydrolases"/>
    <property type="match status" value="1"/>
</dbReference>
<dbReference type="InterPro" id="IPR050309">
    <property type="entry name" value="Type-B_Carboxylest/Lipase"/>
</dbReference>
<reference evidence="5 6" key="1">
    <citation type="submission" date="2018-08" db="EMBL/GenBank/DDBJ databases">
        <title>Isolation, diversity and antifungal activity of Actinobacteria from cow dung.</title>
        <authorList>
            <person name="Ling L."/>
        </authorList>
    </citation>
    <scope>NUCLEOTIDE SEQUENCE [LARGE SCALE GENOMIC DNA]</scope>
    <source>
        <strain evidence="5 6">NEAU-LLE</strain>
    </source>
</reference>
<accession>A0A371NQQ2</accession>
<dbReference type="GO" id="GO:0016787">
    <property type="term" value="F:hydrolase activity"/>
    <property type="evidence" value="ECO:0007669"/>
    <property type="project" value="UniProtKB-KW"/>
</dbReference>
<evidence type="ECO:0000313" key="5">
    <source>
        <dbReference type="EMBL" id="REJ04486.1"/>
    </source>
</evidence>
<evidence type="ECO:0000313" key="6">
    <source>
        <dbReference type="Proteomes" id="UP000262172"/>
    </source>
</evidence>
<feature type="domain" description="Carboxylesterase type B" evidence="4">
    <location>
        <begin position="8"/>
        <end position="442"/>
    </location>
</feature>
<dbReference type="EC" id="3.1.1.-" evidence="3"/>
<evidence type="ECO:0000256" key="1">
    <source>
        <dbReference type="ARBA" id="ARBA00005964"/>
    </source>
</evidence>
<dbReference type="PANTHER" id="PTHR11559">
    <property type="entry name" value="CARBOXYLESTERASE"/>
    <property type="match status" value="1"/>
</dbReference>
<dbReference type="Gene3D" id="3.40.50.1820">
    <property type="entry name" value="alpha/beta hydrolase"/>
    <property type="match status" value="1"/>
</dbReference>
<keyword evidence="2 3" id="KW-0378">Hydrolase</keyword>
<evidence type="ECO:0000256" key="3">
    <source>
        <dbReference type="RuleBase" id="RU361235"/>
    </source>
</evidence>